<comment type="caution">
    <text evidence="1">The sequence shown here is derived from an EMBL/GenBank/DDBJ whole genome shotgun (WGS) entry which is preliminary data.</text>
</comment>
<dbReference type="SUPFAM" id="SSF51126">
    <property type="entry name" value="Pectin lyase-like"/>
    <property type="match status" value="1"/>
</dbReference>
<sequence>MKTIYSFTFLMTIVTCCIPTQAGNKVKHQTIKVSAPFEMPDITTPDFSRCRRFDITSFGAVKGDKEKTSAAIAAAIDKANKKGGVVVVPQGEWLTKKIHLKSNVNLHLDKDAVLLFFRRSQGLSARRTHHMGRLRVL</sequence>
<dbReference type="InterPro" id="IPR051801">
    <property type="entry name" value="GH28_Enzymes"/>
</dbReference>
<dbReference type="EMBL" id="QKZK01000037">
    <property type="protein sequence ID" value="PZX11736.1"/>
    <property type="molecule type" value="Genomic_DNA"/>
</dbReference>
<proteinExistence type="predicted"/>
<organism evidence="1 2">
    <name type="scientific">Breznakibacter xylanolyticus</name>
    <dbReference type="NCBI Taxonomy" id="990"/>
    <lineage>
        <taxon>Bacteria</taxon>
        <taxon>Pseudomonadati</taxon>
        <taxon>Bacteroidota</taxon>
        <taxon>Bacteroidia</taxon>
        <taxon>Marinilabiliales</taxon>
        <taxon>Marinilabiliaceae</taxon>
        <taxon>Breznakibacter</taxon>
    </lineage>
</organism>
<dbReference type="RefSeq" id="WP_221621383.1">
    <property type="nucleotide sequence ID" value="NZ_QKZK01000037.1"/>
</dbReference>
<evidence type="ECO:0000313" key="2">
    <source>
        <dbReference type="Proteomes" id="UP000249239"/>
    </source>
</evidence>
<keyword evidence="1" id="KW-0456">Lyase</keyword>
<reference evidence="1 2" key="1">
    <citation type="submission" date="2018-06" db="EMBL/GenBank/DDBJ databases">
        <title>Genomic Encyclopedia of Archaeal and Bacterial Type Strains, Phase II (KMG-II): from individual species to whole genera.</title>
        <authorList>
            <person name="Goeker M."/>
        </authorList>
    </citation>
    <scope>NUCLEOTIDE SEQUENCE [LARGE SCALE GENOMIC DNA]</scope>
    <source>
        <strain evidence="1 2">DSM 6779</strain>
    </source>
</reference>
<dbReference type="InterPro" id="IPR011050">
    <property type="entry name" value="Pectin_lyase_fold/virulence"/>
</dbReference>
<dbReference type="GO" id="GO:0016829">
    <property type="term" value="F:lyase activity"/>
    <property type="evidence" value="ECO:0007669"/>
    <property type="project" value="UniProtKB-KW"/>
</dbReference>
<dbReference type="Proteomes" id="UP000249239">
    <property type="component" value="Unassembled WGS sequence"/>
</dbReference>
<keyword evidence="2" id="KW-1185">Reference proteome</keyword>
<accession>A0A2W7NF23</accession>
<name>A0A2W7NF23_9BACT</name>
<dbReference type="InterPro" id="IPR012334">
    <property type="entry name" value="Pectin_lyas_fold"/>
</dbReference>
<dbReference type="PANTHER" id="PTHR31339">
    <property type="entry name" value="PECTIN LYASE-RELATED"/>
    <property type="match status" value="1"/>
</dbReference>
<evidence type="ECO:0000313" key="1">
    <source>
        <dbReference type="EMBL" id="PZX11736.1"/>
    </source>
</evidence>
<dbReference type="AlphaFoldDB" id="A0A2W7NF23"/>
<dbReference type="Gene3D" id="2.160.20.10">
    <property type="entry name" value="Single-stranded right-handed beta-helix, Pectin lyase-like"/>
    <property type="match status" value="1"/>
</dbReference>
<protein>
    <submittedName>
        <fullName evidence="1">Pectate lyase-like protein</fullName>
    </submittedName>
</protein>
<gene>
    <name evidence="1" type="ORF">LX69_03060</name>
</gene>
<dbReference type="PANTHER" id="PTHR31339:SF9">
    <property type="entry name" value="PLASMIN AND FIBRONECTIN-BINDING PROTEIN A"/>
    <property type="match status" value="1"/>
</dbReference>